<gene>
    <name evidence="2" type="ORF">AMELA_G00015460</name>
</gene>
<evidence type="ECO:0000256" key="1">
    <source>
        <dbReference type="SAM" id="MobiDB-lite"/>
    </source>
</evidence>
<reference evidence="2 3" key="1">
    <citation type="submission" date="2020-02" db="EMBL/GenBank/DDBJ databases">
        <title>A chromosome-scale genome assembly of the black bullhead catfish (Ameiurus melas).</title>
        <authorList>
            <person name="Wen M."/>
            <person name="Zham M."/>
            <person name="Cabau C."/>
            <person name="Klopp C."/>
            <person name="Donnadieu C."/>
            <person name="Roques C."/>
            <person name="Bouchez O."/>
            <person name="Lampietro C."/>
            <person name="Jouanno E."/>
            <person name="Herpin A."/>
            <person name="Louis A."/>
            <person name="Berthelot C."/>
            <person name="Parey E."/>
            <person name="Roest-Crollius H."/>
            <person name="Braasch I."/>
            <person name="Postlethwait J."/>
            <person name="Robinson-Rechavi M."/>
            <person name="Echchiki A."/>
            <person name="Begum T."/>
            <person name="Montfort J."/>
            <person name="Schartl M."/>
            <person name="Bobe J."/>
            <person name="Guiguen Y."/>
        </authorList>
    </citation>
    <scope>NUCLEOTIDE SEQUENCE [LARGE SCALE GENOMIC DNA]</scope>
    <source>
        <strain evidence="2">M_S1</strain>
        <tissue evidence="2">Blood</tissue>
    </source>
</reference>
<protein>
    <submittedName>
        <fullName evidence="2">Uncharacterized protein</fullName>
    </submittedName>
</protein>
<dbReference type="AlphaFoldDB" id="A0A7J6BA26"/>
<keyword evidence="3" id="KW-1185">Reference proteome</keyword>
<comment type="caution">
    <text evidence="2">The sequence shown here is derived from an EMBL/GenBank/DDBJ whole genome shotgun (WGS) entry which is preliminary data.</text>
</comment>
<name>A0A7J6BA26_AMEME</name>
<organism evidence="2 3">
    <name type="scientific">Ameiurus melas</name>
    <name type="common">Black bullhead</name>
    <name type="synonym">Silurus melas</name>
    <dbReference type="NCBI Taxonomy" id="219545"/>
    <lineage>
        <taxon>Eukaryota</taxon>
        <taxon>Metazoa</taxon>
        <taxon>Chordata</taxon>
        <taxon>Craniata</taxon>
        <taxon>Vertebrata</taxon>
        <taxon>Euteleostomi</taxon>
        <taxon>Actinopterygii</taxon>
        <taxon>Neopterygii</taxon>
        <taxon>Teleostei</taxon>
        <taxon>Ostariophysi</taxon>
        <taxon>Siluriformes</taxon>
        <taxon>Ictaluridae</taxon>
        <taxon>Ameiurus</taxon>
    </lineage>
</organism>
<feature type="compositionally biased region" description="Low complexity" evidence="1">
    <location>
        <begin position="678"/>
        <end position="696"/>
    </location>
</feature>
<dbReference type="EMBL" id="JAAGNN010000002">
    <property type="protein sequence ID" value="KAF4091935.1"/>
    <property type="molecule type" value="Genomic_DNA"/>
</dbReference>
<dbReference type="Proteomes" id="UP000593565">
    <property type="component" value="Unassembled WGS sequence"/>
</dbReference>
<feature type="region of interest" description="Disordered" evidence="1">
    <location>
        <begin position="242"/>
        <end position="265"/>
    </location>
</feature>
<evidence type="ECO:0000313" key="3">
    <source>
        <dbReference type="Proteomes" id="UP000593565"/>
    </source>
</evidence>
<proteinExistence type="predicted"/>
<feature type="region of interest" description="Disordered" evidence="1">
    <location>
        <begin position="672"/>
        <end position="696"/>
    </location>
</feature>
<evidence type="ECO:0000313" key="2">
    <source>
        <dbReference type="EMBL" id="KAF4091935.1"/>
    </source>
</evidence>
<accession>A0A7J6BA26</accession>
<sequence length="696" mass="75606">MQHTLTLAAHTHRPSLTHLLEPGAQSVCVNREEPLAGAECTGHAQQQDTLWRDALVPVEAEGDASSEVFHGGFNHSHATPNTSLGLISGTPSRALPSPTVNTREALDLIGNMFQGPTLLQDSLFNTTHVNTASEDDSFERNCRVTGFAPSSGKAPSSAAFRIYQDENEGRSVDPQVVMKPKPAALRALTEIPVSKANVTPLGVESLTDDSTMWGPGHAPMASFRNQTQDFALSAHLASTPLHPITPYSRDAQHCPEESGSEENPYLRQPAKLSPILEQSPPEEKQCGGAECTLGAQGTIMGEGVSLQGHAHSLTQHNQTDTSISKQALALAPPCVLAPLAFTDQSIAPGEKLGTRSKPSWSIYQSPEVETQDGRVGTVRDLNSSSLRERGPDRADTKEALTLTSLQRSSDILQEPDQVLSSSPTSQRWEIKNPVGDLLPDLLRSNQEFSSSRPRLFGDLQPEKLNSSSSLNIFKEIKQDRVDSTCSQLSDLEEADVLLQERSFNMHKSVSLLSENPRLHQRKSFMVPPSLHPLSRSSLDVPMSPEPAPGLGWLRLESPVWRAEPDLEPDWNVPSDQHSSSVLERSGILFGRRKSEKTLFQSLSAAEKSVCLSPNRGSDPVQDVPMSPAAEPRLNWIYSGSPEPTEVDLDVMMPQQNSKRCTVQNVAEISQKLNCDDVPMSPTQTSAPPTSTGTSSK</sequence>